<sequence>MYVLFQFILRSFETFETEKQQRLYFVSAKFCKAKSCLKLEEIVRKTELLEREHHEAKQSLSNAMTNKEETRPFEVLLNSATTKLESLRDKDAALLSNIKKASLIKKEATKQ</sequence>
<evidence type="ECO:0000313" key="1">
    <source>
        <dbReference type="EMBL" id="ORY36188.1"/>
    </source>
</evidence>
<dbReference type="Proteomes" id="UP000193642">
    <property type="component" value="Unassembled WGS sequence"/>
</dbReference>
<organism evidence="1 2">
    <name type="scientific">Rhizoclosmatium globosum</name>
    <dbReference type="NCBI Taxonomy" id="329046"/>
    <lineage>
        <taxon>Eukaryota</taxon>
        <taxon>Fungi</taxon>
        <taxon>Fungi incertae sedis</taxon>
        <taxon>Chytridiomycota</taxon>
        <taxon>Chytridiomycota incertae sedis</taxon>
        <taxon>Chytridiomycetes</taxon>
        <taxon>Chytridiales</taxon>
        <taxon>Chytriomycetaceae</taxon>
        <taxon>Rhizoclosmatium</taxon>
    </lineage>
</organism>
<dbReference type="AlphaFoldDB" id="A0A1Y2BN47"/>
<proteinExistence type="predicted"/>
<dbReference type="EMBL" id="MCGO01000057">
    <property type="protein sequence ID" value="ORY36188.1"/>
    <property type="molecule type" value="Genomic_DNA"/>
</dbReference>
<reference evidence="1 2" key="1">
    <citation type="submission" date="2016-07" db="EMBL/GenBank/DDBJ databases">
        <title>Pervasive Adenine N6-methylation of Active Genes in Fungi.</title>
        <authorList>
            <consortium name="DOE Joint Genome Institute"/>
            <person name="Mondo S.J."/>
            <person name="Dannebaum R.O."/>
            <person name="Kuo R.C."/>
            <person name="Labutti K."/>
            <person name="Haridas S."/>
            <person name="Kuo A."/>
            <person name="Salamov A."/>
            <person name="Ahrendt S.R."/>
            <person name="Lipzen A."/>
            <person name="Sullivan W."/>
            <person name="Andreopoulos W.B."/>
            <person name="Clum A."/>
            <person name="Lindquist E."/>
            <person name="Daum C."/>
            <person name="Ramamoorthy G.K."/>
            <person name="Gryganskyi A."/>
            <person name="Culley D."/>
            <person name="Magnuson J.K."/>
            <person name="James T.Y."/>
            <person name="O'Malley M.A."/>
            <person name="Stajich J.E."/>
            <person name="Spatafora J.W."/>
            <person name="Visel A."/>
            <person name="Grigoriev I.V."/>
        </authorList>
    </citation>
    <scope>NUCLEOTIDE SEQUENCE [LARGE SCALE GENOMIC DNA]</scope>
    <source>
        <strain evidence="1 2">JEL800</strain>
    </source>
</reference>
<gene>
    <name evidence="1" type="ORF">BCR33DRAFT_836034</name>
</gene>
<keyword evidence="2" id="KW-1185">Reference proteome</keyword>
<protein>
    <submittedName>
        <fullName evidence="1">Uncharacterized protein</fullName>
    </submittedName>
</protein>
<comment type="caution">
    <text evidence="1">The sequence shown here is derived from an EMBL/GenBank/DDBJ whole genome shotgun (WGS) entry which is preliminary data.</text>
</comment>
<evidence type="ECO:0000313" key="2">
    <source>
        <dbReference type="Proteomes" id="UP000193642"/>
    </source>
</evidence>
<name>A0A1Y2BN47_9FUNG</name>
<accession>A0A1Y2BN47</accession>